<dbReference type="GO" id="GO:0046052">
    <property type="term" value="P:UTP catabolic process"/>
    <property type="evidence" value="ECO:0007669"/>
    <property type="project" value="TreeGrafter"/>
</dbReference>
<dbReference type="CDD" id="cd11528">
    <property type="entry name" value="NTP-PPase_MazG_Nterm"/>
    <property type="match status" value="1"/>
</dbReference>
<dbReference type="Pfam" id="PF03819">
    <property type="entry name" value="MazG"/>
    <property type="match status" value="1"/>
</dbReference>
<feature type="compositionally biased region" description="Low complexity" evidence="1">
    <location>
        <begin position="150"/>
        <end position="185"/>
    </location>
</feature>
<dbReference type="KEGG" id="bwa:HLV38_06645"/>
<dbReference type="InterPro" id="IPR004518">
    <property type="entry name" value="MazG-like_dom"/>
</dbReference>
<gene>
    <name evidence="3" type="primary">mazG</name>
    <name evidence="3" type="ORF">HLV38_06645</name>
</gene>
<dbReference type="GO" id="GO:0047429">
    <property type="term" value="F:nucleoside triphosphate diphosphatase activity"/>
    <property type="evidence" value="ECO:0007669"/>
    <property type="project" value="UniProtKB-EC"/>
</dbReference>
<dbReference type="NCBIfam" id="TIGR00444">
    <property type="entry name" value="mazG"/>
    <property type="match status" value="1"/>
</dbReference>
<dbReference type="RefSeq" id="WP_173165250.1">
    <property type="nucleotide sequence ID" value="NZ_CP053716.1"/>
</dbReference>
<accession>A0A6M8J8V4</accession>
<dbReference type="GO" id="GO:0046047">
    <property type="term" value="P:TTP catabolic process"/>
    <property type="evidence" value="ECO:0007669"/>
    <property type="project" value="TreeGrafter"/>
</dbReference>
<dbReference type="GO" id="GO:0046076">
    <property type="term" value="P:dTTP catabolic process"/>
    <property type="evidence" value="ECO:0007669"/>
    <property type="project" value="TreeGrafter"/>
</dbReference>
<evidence type="ECO:0000259" key="2">
    <source>
        <dbReference type="Pfam" id="PF03819"/>
    </source>
</evidence>
<name>A0A6M8J8V4_9ACTN</name>
<dbReference type="GO" id="GO:0046081">
    <property type="term" value="P:dUTP catabolic process"/>
    <property type="evidence" value="ECO:0007669"/>
    <property type="project" value="TreeGrafter"/>
</dbReference>
<dbReference type="GO" id="GO:0046061">
    <property type="term" value="P:dATP catabolic process"/>
    <property type="evidence" value="ECO:0007669"/>
    <property type="project" value="TreeGrafter"/>
</dbReference>
<feature type="domain" description="NTP pyrophosphohydrolase MazG-like" evidence="2">
    <location>
        <begin position="46"/>
        <end position="119"/>
    </location>
</feature>
<dbReference type="PANTHER" id="PTHR30522:SF0">
    <property type="entry name" value="NUCLEOSIDE TRIPHOSPHATE PYROPHOSPHOHYDROLASE"/>
    <property type="match status" value="1"/>
</dbReference>
<proteinExistence type="predicted"/>
<dbReference type="Proteomes" id="UP000503297">
    <property type="component" value="Chromosome"/>
</dbReference>
<dbReference type="InterPro" id="IPR011551">
    <property type="entry name" value="NTP_PyrPHydrolase_MazG"/>
</dbReference>
<dbReference type="PANTHER" id="PTHR30522">
    <property type="entry name" value="NUCLEOSIDE TRIPHOSPHATE PYROPHOSPHOHYDROLASE"/>
    <property type="match status" value="1"/>
</dbReference>
<dbReference type="FunFam" id="1.10.287.1080:FF:000001">
    <property type="entry name" value="Nucleoside triphosphate pyrophosphohydrolase"/>
    <property type="match status" value="1"/>
</dbReference>
<dbReference type="GO" id="GO:0006950">
    <property type="term" value="P:response to stress"/>
    <property type="evidence" value="ECO:0007669"/>
    <property type="project" value="UniProtKB-ARBA"/>
</dbReference>
<dbReference type="EC" id="3.6.1.9" evidence="3"/>
<dbReference type="CDD" id="cd11529">
    <property type="entry name" value="NTP-PPase_MazG_Cterm"/>
    <property type="match status" value="1"/>
</dbReference>
<protein>
    <submittedName>
        <fullName evidence="3">Nucleoside triphosphate pyrophosphohydrolase</fullName>
        <ecNumber evidence="3">3.6.1.9</ecNumber>
    </submittedName>
</protein>
<organism evidence="3 4">
    <name type="scientific">Berryella wangjianweii</name>
    <dbReference type="NCBI Taxonomy" id="2734634"/>
    <lineage>
        <taxon>Bacteria</taxon>
        <taxon>Bacillati</taxon>
        <taxon>Actinomycetota</taxon>
        <taxon>Coriobacteriia</taxon>
        <taxon>Eggerthellales</taxon>
        <taxon>Eggerthellaceae</taxon>
        <taxon>Berryella</taxon>
    </lineage>
</organism>
<dbReference type="SUPFAM" id="SSF101386">
    <property type="entry name" value="all-alpha NTP pyrophosphatases"/>
    <property type="match status" value="2"/>
</dbReference>
<dbReference type="Gene3D" id="1.10.287.1080">
    <property type="entry name" value="MazG-like"/>
    <property type="match status" value="2"/>
</dbReference>
<dbReference type="InterPro" id="IPR048011">
    <property type="entry name" value="NTP-PPase_MazG-like_C"/>
</dbReference>
<evidence type="ECO:0000313" key="4">
    <source>
        <dbReference type="Proteomes" id="UP000503297"/>
    </source>
</evidence>
<keyword evidence="3" id="KW-0378">Hydrolase</keyword>
<sequence length="353" mass="37141">MTQESCSEQQFRANDTISAAGGAFEGLVATIAALRAPDGCPWDRAQTHASIADNLIEEAYEAVDALERGDAAHMREELGDVLLQVVLQSQIAQDAGTFTVADVCADIDAKMIRRHPHVFGDRHADTASDVLDLWDQVKLSEEAGRAAQVADATAGDPDGAGEGAPISDADGASTAGAGTQPVAARAAGSQAAPSLLDSVPASFPALMQAQKVSRKAAAVGFEWACLDDVWTQVDEERAELAEAYAAAPKDERGKVLFEAPPGLSADQRARLQAQAQAAQEELGDLLFSLVNVGRHMGLNAEAALRASCAKFRARWARMEAAACAEGALLADLPTERMEELWRAAKAHEGGRGE</sequence>
<reference evidence="4" key="1">
    <citation type="submission" date="2020-05" db="EMBL/GenBank/DDBJ databases">
        <title>Novel species in genus Nocardioides.</title>
        <authorList>
            <person name="Zhang G."/>
        </authorList>
    </citation>
    <scope>NUCLEOTIDE SEQUENCE [LARGE SCALE GENOMIC DNA]</scope>
    <source>
        <strain evidence="4">zg-1050</strain>
    </source>
</reference>
<feature type="region of interest" description="Disordered" evidence="1">
    <location>
        <begin position="145"/>
        <end position="185"/>
    </location>
</feature>
<keyword evidence="4" id="KW-1185">Reference proteome</keyword>
<dbReference type="InterPro" id="IPR048015">
    <property type="entry name" value="NTP-PPase_MazG-like_N"/>
</dbReference>
<dbReference type="AlphaFoldDB" id="A0A6M8J8V4"/>
<dbReference type="GO" id="GO:0006203">
    <property type="term" value="P:dGTP catabolic process"/>
    <property type="evidence" value="ECO:0007669"/>
    <property type="project" value="TreeGrafter"/>
</dbReference>
<evidence type="ECO:0000256" key="1">
    <source>
        <dbReference type="SAM" id="MobiDB-lite"/>
    </source>
</evidence>
<dbReference type="EMBL" id="CP053716">
    <property type="protein sequence ID" value="QKF07819.1"/>
    <property type="molecule type" value="Genomic_DNA"/>
</dbReference>
<evidence type="ECO:0000313" key="3">
    <source>
        <dbReference type="EMBL" id="QKF07819.1"/>
    </source>
</evidence>